<dbReference type="InterPro" id="IPR008912">
    <property type="entry name" value="Uncharacterised_CoxE"/>
</dbReference>
<proteinExistence type="predicted"/>
<evidence type="ECO:0000256" key="1">
    <source>
        <dbReference type="SAM" id="MobiDB-lite"/>
    </source>
</evidence>
<sequence>MVEKQEHGAEQDNGAVPNFAVVDFDVDLPGLASAFSQRLHEAGVPVTPSQTEQYTRALKLTKPVSRRRLYCTTRAIFVTGFQQVAAFDRVFAQVFGSRKRSVNPDDYDVELEEAPVDQVDSETPEDMDDQNVMEREGGQEAMNMNAGEGDDEEDEDDTEEEQLVPMQEASEEEALSHKNFQALNHEELALLYRLMVRLQLATPDRTTRRKKRGRRGEHMDMRRTLRKSLHTGGDPIVLSRKRRRVHPRRLVLLCDISGSMEPYARAYLQFLHAARATGPYAEAFVFATRLTRLTRQLAGRNPQRAIRRATEAAPDWSSGTRIGDALKEFNDRYGRRGMARGSVVVILSDGWERGDPALVGREMQRLSRLAYRIVWVNPRVAAKGFSPKAGGLVAALPHCDALVSGHTLKSLEEVADAIAAERDYDPLLASWRVPSIDDEPEEDSWGVAGTTERHVAMPSGYGAYKGNTSPGSNSGL</sequence>
<evidence type="ECO:0000313" key="2">
    <source>
        <dbReference type="EMBL" id="CAA9521927.1"/>
    </source>
</evidence>
<dbReference type="PANTHER" id="PTHR39338">
    <property type="entry name" value="BLL5662 PROTEIN-RELATED"/>
    <property type="match status" value="1"/>
</dbReference>
<organism evidence="2">
    <name type="scientific">uncultured Solirubrobacteraceae bacterium</name>
    <dbReference type="NCBI Taxonomy" id="1162706"/>
    <lineage>
        <taxon>Bacteria</taxon>
        <taxon>Bacillati</taxon>
        <taxon>Actinomycetota</taxon>
        <taxon>Thermoleophilia</taxon>
        <taxon>Solirubrobacterales</taxon>
        <taxon>Solirubrobacteraceae</taxon>
        <taxon>environmental samples</taxon>
    </lineage>
</organism>
<feature type="compositionally biased region" description="Acidic residues" evidence="1">
    <location>
        <begin position="105"/>
        <end position="131"/>
    </location>
</feature>
<accession>A0A6J4TGE2</accession>
<dbReference type="InterPro" id="IPR036465">
    <property type="entry name" value="vWFA_dom_sf"/>
</dbReference>
<dbReference type="PANTHER" id="PTHR39338:SF6">
    <property type="entry name" value="BLL5662 PROTEIN"/>
    <property type="match status" value="1"/>
</dbReference>
<feature type="region of interest" description="Disordered" evidence="1">
    <location>
        <begin position="102"/>
        <end position="176"/>
    </location>
</feature>
<dbReference type="Gene3D" id="3.40.50.410">
    <property type="entry name" value="von Willebrand factor, type A domain"/>
    <property type="match status" value="1"/>
</dbReference>
<dbReference type="Pfam" id="PF05762">
    <property type="entry name" value="VWA_CoxE"/>
    <property type="match status" value="1"/>
</dbReference>
<protein>
    <submittedName>
        <fullName evidence="2">Carbon monoxide dehydrogenase E protein</fullName>
    </submittedName>
</protein>
<dbReference type="SUPFAM" id="SSF53300">
    <property type="entry name" value="vWA-like"/>
    <property type="match status" value="1"/>
</dbReference>
<dbReference type="AlphaFoldDB" id="A0A6J4TGE2"/>
<feature type="compositionally biased region" description="Acidic residues" evidence="1">
    <location>
        <begin position="148"/>
        <end position="162"/>
    </location>
</feature>
<name>A0A6J4TGE2_9ACTN</name>
<dbReference type="PIRSF" id="PIRSF010256">
    <property type="entry name" value="CoxE_vWa"/>
    <property type="match status" value="1"/>
</dbReference>
<dbReference type="EMBL" id="CADCVQ010000147">
    <property type="protein sequence ID" value="CAA9521927.1"/>
    <property type="molecule type" value="Genomic_DNA"/>
</dbReference>
<gene>
    <name evidence="2" type="ORF">AVDCRST_MAG67-3427</name>
</gene>
<dbReference type="InterPro" id="IPR011195">
    <property type="entry name" value="UCP010256"/>
</dbReference>
<reference evidence="2" key="1">
    <citation type="submission" date="2020-02" db="EMBL/GenBank/DDBJ databases">
        <authorList>
            <person name="Meier V. D."/>
        </authorList>
    </citation>
    <scope>NUCLEOTIDE SEQUENCE</scope>
    <source>
        <strain evidence="2">AVDCRST_MAG67</strain>
    </source>
</reference>
<dbReference type="CDD" id="cd00198">
    <property type="entry name" value="vWFA"/>
    <property type="match status" value="1"/>
</dbReference>